<keyword evidence="3" id="KW-1133">Transmembrane helix</keyword>
<keyword evidence="3" id="KW-0472">Membrane</keyword>
<dbReference type="GO" id="GO:0005777">
    <property type="term" value="C:peroxisome"/>
    <property type="evidence" value="ECO:0007669"/>
    <property type="project" value="TreeGrafter"/>
</dbReference>
<dbReference type="Proteomes" id="UP000289152">
    <property type="component" value="Unassembled WGS sequence"/>
</dbReference>
<comment type="similarity">
    <text evidence="1 2">Belongs to the enoyl-CoA hydratase/isomerase family.</text>
</comment>
<evidence type="ECO:0000256" key="2">
    <source>
        <dbReference type="RuleBase" id="RU003707"/>
    </source>
</evidence>
<sequence>MSLVELSRPSEAVWQLTLCSPPDNRLTPELLSSLSDHLDTIEKEWRLSGGGEMDIKKRKTFPSGGAGAVVLTSGLDKFFSNGLDFGKAMKVDHFFEKIFDPVMWRLLTFPLITIAAITGHAFAGGMILALCCDYRVMTSGKGLLCMNEITFSSPLPNSFAAFLRIRIPHTPHLRDTLLGKRWTQPEAKAAGLIDEIVDDLSDSKAVVKRAIEVGLREGPKVAPGPWGMIKAGTYHPVFEASESYRAVLFPHQEAKAFFDRTGKKANKAKL</sequence>
<dbReference type="STRING" id="5217.A0A4Q1BWS8"/>
<dbReference type="InParanoid" id="A0A4Q1BWS8"/>
<dbReference type="InterPro" id="IPR001753">
    <property type="entry name" value="Enoyl-CoA_hydra/iso"/>
</dbReference>
<evidence type="ECO:0000313" key="4">
    <source>
        <dbReference type="EMBL" id="RXK42536.1"/>
    </source>
</evidence>
<dbReference type="PROSITE" id="PS00166">
    <property type="entry name" value="ENOYL_COA_HYDRATASE"/>
    <property type="match status" value="1"/>
</dbReference>
<evidence type="ECO:0000256" key="1">
    <source>
        <dbReference type="ARBA" id="ARBA00005254"/>
    </source>
</evidence>
<evidence type="ECO:0000256" key="3">
    <source>
        <dbReference type="SAM" id="Phobius"/>
    </source>
</evidence>
<dbReference type="InterPro" id="IPR029045">
    <property type="entry name" value="ClpP/crotonase-like_dom_sf"/>
</dbReference>
<keyword evidence="3" id="KW-0812">Transmembrane</keyword>
<dbReference type="Pfam" id="PF00378">
    <property type="entry name" value="ECH_1"/>
    <property type="match status" value="1"/>
</dbReference>
<dbReference type="SUPFAM" id="SSF52096">
    <property type="entry name" value="ClpP/crotonase"/>
    <property type="match status" value="1"/>
</dbReference>
<dbReference type="InterPro" id="IPR018376">
    <property type="entry name" value="Enoyl-CoA_hyd/isom_CS"/>
</dbReference>
<feature type="transmembrane region" description="Helical" evidence="3">
    <location>
        <begin position="106"/>
        <end position="130"/>
    </location>
</feature>
<dbReference type="GO" id="GO:0006635">
    <property type="term" value="P:fatty acid beta-oxidation"/>
    <property type="evidence" value="ECO:0007669"/>
    <property type="project" value="TreeGrafter"/>
</dbReference>
<protein>
    <submittedName>
        <fullName evidence="4">Enoyl-CoA hydratase/isomerase</fullName>
    </submittedName>
</protein>
<organism evidence="4 5">
    <name type="scientific">Tremella mesenterica</name>
    <name type="common">Jelly fungus</name>
    <dbReference type="NCBI Taxonomy" id="5217"/>
    <lineage>
        <taxon>Eukaryota</taxon>
        <taxon>Fungi</taxon>
        <taxon>Dikarya</taxon>
        <taxon>Basidiomycota</taxon>
        <taxon>Agaricomycotina</taxon>
        <taxon>Tremellomycetes</taxon>
        <taxon>Tremellales</taxon>
        <taxon>Tremellaceae</taxon>
        <taxon>Tremella</taxon>
    </lineage>
</organism>
<dbReference type="Gene3D" id="3.90.226.10">
    <property type="entry name" value="2-enoyl-CoA Hydratase, Chain A, domain 1"/>
    <property type="match status" value="1"/>
</dbReference>
<dbReference type="VEuPathDB" id="FungiDB:TREMEDRAFT_67088"/>
<dbReference type="PANTHER" id="PTHR11941">
    <property type="entry name" value="ENOYL-COA HYDRATASE-RELATED"/>
    <property type="match status" value="1"/>
</dbReference>
<gene>
    <name evidence="4" type="ORF">M231_00090</name>
</gene>
<proteinExistence type="inferred from homology"/>
<dbReference type="PANTHER" id="PTHR11941:SF75">
    <property type="entry name" value="ENOYL-COA HYDRATASE_ISOMERASE FAMILY PROTEIN"/>
    <property type="match status" value="1"/>
</dbReference>
<accession>A0A4Q1BWS8</accession>
<evidence type="ECO:0000313" key="5">
    <source>
        <dbReference type="Proteomes" id="UP000289152"/>
    </source>
</evidence>
<comment type="caution">
    <text evidence="4">The sequence shown here is derived from an EMBL/GenBank/DDBJ whole genome shotgun (WGS) entry which is preliminary data.</text>
</comment>
<keyword evidence="5" id="KW-1185">Reference proteome</keyword>
<dbReference type="OrthoDB" id="1696280at2759"/>
<name>A0A4Q1BWS8_TREME</name>
<dbReference type="CDD" id="cd06558">
    <property type="entry name" value="crotonase-like"/>
    <property type="match status" value="1"/>
</dbReference>
<reference evidence="4 5" key="1">
    <citation type="submission" date="2016-06" db="EMBL/GenBank/DDBJ databases">
        <title>Evolution of pathogenesis and genome organization in the Tremellales.</title>
        <authorList>
            <person name="Cuomo C."/>
            <person name="Litvintseva A."/>
            <person name="Heitman J."/>
            <person name="Chen Y."/>
            <person name="Sun S."/>
            <person name="Springer D."/>
            <person name="Dromer F."/>
            <person name="Young S."/>
            <person name="Zeng Q."/>
            <person name="Chapman S."/>
            <person name="Gujja S."/>
            <person name="Saif S."/>
            <person name="Birren B."/>
        </authorList>
    </citation>
    <scope>NUCLEOTIDE SEQUENCE [LARGE SCALE GENOMIC DNA]</scope>
    <source>
        <strain evidence="4 5">ATCC 28783</strain>
    </source>
</reference>
<dbReference type="GO" id="GO:0004165">
    <property type="term" value="F:delta(3)-delta(2)-enoyl-CoA isomerase activity"/>
    <property type="evidence" value="ECO:0007669"/>
    <property type="project" value="TreeGrafter"/>
</dbReference>
<dbReference type="AlphaFoldDB" id="A0A4Q1BWS8"/>
<keyword evidence="4" id="KW-0413">Isomerase</keyword>
<dbReference type="EMBL" id="SDIL01000001">
    <property type="protein sequence ID" value="RXK42536.1"/>
    <property type="molecule type" value="Genomic_DNA"/>
</dbReference>